<evidence type="ECO:0000313" key="1">
    <source>
        <dbReference type="EMBL" id="KAI0061865.1"/>
    </source>
</evidence>
<dbReference type="Proteomes" id="UP000814140">
    <property type="component" value="Unassembled WGS sequence"/>
</dbReference>
<accession>A0ACB8SZH8</accession>
<protein>
    <submittedName>
        <fullName evidence="1">Uncharacterized protein</fullName>
    </submittedName>
</protein>
<name>A0ACB8SZH8_9AGAM</name>
<proteinExistence type="predicted"/>
<dbReference type="EMBL" id="MU277210">
    <property type="protein sequence ID" value="KAI0061865.1"/>
    <property type="molecule type" value="Genomic_DNA"/>
</dbReference>
<keyword evidence="2" id="KW-1185">Reference proteome</keyword>
<evidence type="ECO:0000313" key="2">
    <source>
        <dbReference type="Proteomes" id="UP000814140"/>
    </source>
</evidence>
<sequence>MPATRTKDSQKAESSTDALSKTPKQKSQKKEAAVPGVSKLKSALRQTRRLLAKDTLAANVRVETERRLKALEADLAKAETSKKERSLAVKYHKIKFFDRQKIVRKIRQTQKLLEDPDLSSKPRKSLNSALFELRVDLNYNYPKTEKYISLFPPDVRHDGSSEPVHQATDPAHKTVRLTDAKREEVRDWVKGRMKAGDFSAEPEVLVKRDEGDGADAWEKSKHGLEDKITSKKAKAKKGLEDDDFFEAGNGEGDVSDEGILPSEPAPSPPKEARKFPGHRVREGARLGTGSDGSHKRRTKPRGADASVDADEHDGFFAEAT</sequence>
<reference evidence="1" key="2">
    <citation type="journal article" date="2022" name="New Phytol.">
        <title>Evolutionary transition to the ectomycorrhizal habit in the genomes of a hyperdiverse lineage of mushroom-forming fungi.</title>
        <authorList>
            <person name="Looney B."/>
            <person name="Miyauchi S."/>
            <person name="Morin E."/>
            <person name="Drula E."/>
            <person name="Courty P.E."/>
            <person name="Kohler A."/>
            <person name="Kuo A."/>
            <person name="LaButti K."/>
            <person name="Pangilinan J."/>
            <person name="Lipzen A."/>
            <person name="Riley R."/>
            <person name="Andreopoulos W."/>
            <person name="He G."/>
            <person name="Johnson J."/>
            <person name="Nolan M."/>
            <person name="Tritt A."/>
            <person name="Barry K.W."/>
            <person name="Grigoriev I.V."/>
            <person name="Nagy L.G."/>
            <person name="Hibbett D."/>
            <person name="Henrissat B."/>
            <person name="Matheny P.B."/>
            <person name="Labbe J."/>
            <person name="Martin F.M."/>
        </authorList>
    </citation>
    <scope>NUCLEOTIDE SEQUENCE</scope>
    <source>
        <strain evidence="1">HHB10654</strain>
    </source>
</reference>
<organism evidence="1 2">
    <name type="scientific">Artomyces pyxidatus</name>
    <dbReference type="NCBI Taxonomy" id="48021"/>
    <lineage>
        <taxon>Eukaryota</taxon>
        <taxon>Fungi</taxon>
        <taxon>Dikarya</taxon>
        <taxon>Basidiomycota</taxon>
        <taxon>Agaricomycotina</taxon>
        <taxon>Agaricomycetes</taxon>
        <taxon>Russulales</taxon>
        <taxon>Auriscalpiaceae</taxon>
        <taxon>Artomyces</taxon>
    </lineage>
</organism>
<reference evidence="1" key="1">
    <citation type="submission" date="2021-03" db="EMBL/GenBank/DDBJ databases">
        <authorList>
            <consortium name="DOE Joint Genome Institute"/>
            <person name="Ahrendt S."/>
            <person name="Looney B.P."/>
            <person name="Miyauchi S."/>
            <person name="Morin E."/>
            <person name="Drula E."/>
            <person name="Courty P.E."/>
            <person name="Chicoki N."/>
            <person name="Fauchery L."/>
            <person name="Kohler A."/>
            <person name="Kuo A."/>
            <person name="Labutti K."/>
            <person name="Pangilinan J."/>
            <person name="Lipzen A."/>
            <person name="Riley R."/>
            <person name="Andreopoulos W."/>
            <person name="He G."/>
            <person name="Johnson J."/>
            <person name="Barry K.W."/>
            <person name="Grigoriev I.V."/>
            <person name="Nagy L."/>
            <person name="Hibbett D."/>
            <person name="Henrissat B."/>
            <person name="Matheny P.B."/>
            <person name="Labbe J."/>
            <person name="Martin F."/>
        </authorList>
    </citation>
    <scope>NUCLEOTIDE SEQUENCE</scope>
    <source>
        <strain evidence="1">HHB10654</strain>
    </source>
</reference>
<comment type="caution">
    <text evidence="1">The sequence shown here is derived from an EMBL/GenBank/DDBJ whole genome shotgun (WGS) entry which is preliminary data.</text>
</comment>
<gene>
    <name evidence="1" type="ORF">BV25DRAFT_710203</name>
</gene>